<gene>
    <name evidence="1" type="ORF">JBS370_LOCUS25758</name>
</gene>
<evidence type="ECO:0000313" key="1">
    <source>
        <dbReference type="EMBL" id="CAF3991672.1"/>
    </source>
</evidence>
<name>A0A819N5S3_9BILA</name>
<proteinExistence type="predicted"/>
<reference evidence="1" key="1">
    <citation type="submission" date="2021-02" db="EMBL/GenBank/DDBJ databases">
        <authorList>
            <person name="Nowell W R."/>
        </authorList>
    </citation>
    <scope>NUCLEOTIDE SEQUENCE</scope>
</reference>
<comment type="caution">
    <text evidence="1">The sequence shown here is derived from an EMBL/GenBank/DDBJ whole genome shotgun (WGS) entry which is preliminary data.</text>
</comment>
<dbReference type="Proteomes" id="UP000663836">
    <property type="component" value="Unassembled WGS sequence"/>
</dbReference>
<organism evidence="1 2">
    <name type="scientific">Rotaria sordida</name>
    <dbReference type="NCBI Taxonomy" id="392033"/>
    <lineage>
        <taxon>Eukaryota</taxon>
        <taxon>Metazoa</taxon>
        <taxon>Spiralia</taxon>
        <taxon>Gnathifera</taxon>
        <taxon>Rotifera</taxon>
        <taxon>Eurotatoria</taxon>
        <taxon>Bdelloidea</taxon>
        <taxon>Philodinida</taxon>
        <taxon>Philodinidae</taxon>
        <taxon>Rotaria</taxon>
    </lineage>
</organism>
<dbReference type="EMBL" id="CAJOBD010004362">
    <property type="protein sequence ID" value="CAF3991672.1"/>
    <property type="molecule type" value="Genomic_DNA"/>
</dbReference>
<accession>A0A819N5S3</accession>
<feature type="non-terminal residue" evidence="1">
    <location>
        <position position="1"/>
    </location>
</feature>
<protein>
    <submittedName>
        <fullName evidence="1">Uncharacterized protein</fullName>
    </submittedName>
</protein>
<dbReference type="AlphaFoldDB" id="A0A819N5S3"/>
<sequence>NLDWSSYISAPKIADLIAQSQILSGEPIVA</sequence>
<evidence type="ECO:0000313" key="2">
    <source>
        <dbReference type="Proteomes" id="UP000663836"/>
    </source>
</evidence>